<dbReference type="RefSeq" id="WP_139375632.1">
    <property type="nucleotide sequence ID" value="NZ_FUYP01000002.1"/>
</dbReference>
<keyword evidence="3" id="KW-1185">Reference proteome</keyword>
<dbReference type="AlphaFoldDB" id="A0A1T5A237"/>
<dbReference type="EMBL" id="FUYP01000002">
    <property type="protein sequence ID" value="SKB29038.1"/>
    <property type="molecule type" value="Genomic_DNA"/>
</dbReference>
<dbReference type="OrthoDB" id="7597377at2"/>
<feature type="compositionally biased region" description="Basic and acidic residues" evidence="1">
    <location>
        <begin position="259"/>
        <end position="281"/>
    </location>
</feature>
<feature type="compositionally biased region" description="Gly residues" evidence="1">
    <location>
        <begin position="123"/>
        <end position="132"/>
    </location>
</feature>
<feature type="region of interest" description="Disordered" evidence="1">
    <location>
        <begin position="121"/>
        <end position="281"/>
    </location>
</feature>
<accession>A0A1T5A237</accession>
<name>A0A1T5A237_9SPHN</name>
<evidence type="ECO:0000256" key="1">
    <source>
        <dbReference type="SAM" id="MobiDB-lite"/>
    </source>
</evidence>
<feature type="compositionally biased region" description="Basic and acidic residues" evidence="1">
    <location>
        <begin position="133"/>
        <end position="151"/>
    </location>
</feature>
<gene>
    <name evidence="2" type="ORF">SAMN06295937_1002123</name>
</gene>
<feature type="compositionally biased region" description="Low complexity" evidence="1">
    <location>
        <begin position="231"/>
        <end position="258"/>
    </location>
</feature>
<dbReference type="PROSITE" id="PS51257">
    <property type="entry name" value="PROKAR_LIPOPROTEIN"/>
    <property type="match status" value="1"/>
</dbReference>
<reference evidence="3" key="1">
    <citation type="submission" date="2017-02" db="EMBL/GenBank/DDBJ databases">
        <authorList>
            <person name="Varghese N."/>
            <person name="Submissions S."/>
        </authorList>
    </citation>
    <scope>NUCLEOTIDE SEQUENCE [LARGE SCALE GENOMIC DNA]</scope>
    <source>
        <strain evidence="3">R11H</strain>
    </source>
</reference>
<sequence length="281" mass="30323">MASIFRRPFSLAIGALATTTLSGCYYGDVYGASYASSGVCAGDYYDYDPYAYDDGYGYDCYDSLDYGGGFAQIGFGGGWYDSYYYPGYGLWMFDRYRNRYPLSGRHLNYWGGRRAWWRHHGGKGGSHGGRPGRPGDHSGPDGHGGKGDHQGRPGRPGGWTGNDDANRPPHGTRPGRPKSPPAATRPDGKKPQIRSVLTGRPARDAVAPRQPSAGKPAVRQPVVRPERRAPAARSAPAPRPAASARPAPAPRASAGRPAPRAERPAAARPNRGDRIRAQRDQ</sequence>
<evidence type="ECO:0000313" key="2">
    <source>
        <dbReference type="EMBL" id="SKB29038.1"/>
    </source>
</evidence>
<protein>
    <submittedName>
        <fullName evidence="2">Uncharacterized protein</fullName>
    </submittedName>
</protein>
<proteinExistence type="predicted"/>
<evidence type="ECO:0000313" key="3">
    <source>
        <dbReference type="Proteomes" id="UP000190044"/>
    </source>
</evidence>
<dbReference type="Proteomes" id="UP000190044">
    <property type="component" value="Unassembled WGS sequence"/>
</dbReference>
<organism evidence="2 3">
    <name type="scientific">Sphingopyxis flava</name>
    <dbReference type="NCBI Taxonomy" id="1507287"/>
    <lineage>
        <taxon>Bacteria</taxon>
        <taxon>Pseudomonadati</taxon>
        <taxon>Pseudomonadota</taxon>
        <taxon>Alphaproteobacteria</taxon>
        <taxon>Sphingomonadales</taxon>
        <taxon>Sphingomonadaceae</taxon>
        <taxon>Sphingopyxis</taxon>
    </lineage>
</organism>